<keyword evidence="5 14" id="KW-1133">Transmembrane helix</keyword>
<evidence type="ECO:0000256" key="9">
    <source>
        <dbReference type="ARBA" id="ARBA00023180"/>
    </source>
</evidence>
<dbReference type="InterPro" id="IPR017452">
    <property type="entry name" value="GPCR_Rhodpsn_7TM"/>
</dbReference>
<keyword evidence="11" id="KW-0966">Cell projection</keyword>
<evidence type="ECO:0000256" key="1">
    <source>
        <dbReference type="ARBA" id="ARBA00004487"/>
    </source>
</evidence>
<feature type="domain" description="G-protein coupled receptors family 1 profile" evidence="15">
    <location>
        <begin position="59"/>
        <end position="311"/>
    </location>
</feature>
<keyword evidence="9" id="KW-0325">Glycoprotein</keyword>
<gene>
    <name evidence="16" type="primary">CNR2</name>
    <name evidence="16" type="synonym">cnr2</name>
</gene>
<feature type="compositionally biased region" description="Gly residues" evidence="13">
    <location>
        <begin position="402"/>
        <end position="413"/>
    </location>
</feature>
<evidence type="ECO:0000256" key="14">
    <source>
        <dbReference type="SAM" id="Phobius"/>
    </source>
</evidence>
<sequence length="413" mass="43949">MWEGSTSGVTKVLRPPMENSSVIPTGAPQGLDFFMVLSSGERKAIGVLGLLAGAVALLENGLVLGLIAFCPALRRRPTFLFMGSLALADLLASAFYSVSFVDFHLFGRQDGPAASLVKLGGVTLAFSGSVGSLLLTAVDRFLCLHRAHRYRAVLTRRRALLALLLLWTATVLVSFLPLMGWKCSTGLWPPCSELFPYVSLSFQFCWTAAIVLELLVILAAYAMILWKARLHTAAMAALQAATGPQRARVRLDLQLARTLSLVLLILVGCWLPVLGFMLADVSTALSPAQRRAFAFCSMLCLVNSAVNPLLYALRCQEIRLALVVRLRCLTGGGACWRRRAGTPTPRESGPTQPDMSGTGISSYGLTTPWGSQQEVGKGGQQEVGKGGQQEVGKGGQQEVDRGGGAGGGNGEGV</sequence>
<feature type="transmembrane region" description="Helical" evidence="14">
    <location>
        <begin position="255"/>
        <end position="279"/>
    </location>
</feature>
<feature type="transmembrane region" description="Helical" evidence="14">
    <location>
        <begin position="200"/>
        <end position="226"/>
    </location>
</feature>
<feature type="transmembrane region" description="Helical" evidence="14">
    <location>
        <begin position="291"/>
        <end position="313"/>
    </location>
</feature>
<comment type="similarity">
    <text evidence="12">Belongs to the G-protein coupled receptor 1 family.</text>
</comment>
<dbReference type="PROSITE" id="PS50262">
    <property type="entry name" value="G_PROTEIN_RECEP_F1_2"/>
    <property type="match status" value="1"/>
</dbReference>
<keyword evidence="3" id="KW-1003">Cell membrane</keyword>
<evidence type="ECO:0000256" key="7">
    <source>
        <dbReference type="ARBA" id="ARBA00023136"/>
    </source>
</evidence>
<evidence type="ECO:0000256" key="3">
    <source>
        <dbReference type="ARBA" id="ARBA00022475"/>
    </source>
</evidence>
<evidence type="ECO:0000256" key="5">
    <source>
        <dbReference type="ARBA" id="ARBA00022989"/>
    </source>
</evidence>
<feature type="compositionally biased region" description="Polar residues" evidence="13">
    <location>
        <begin position="349"/>
        <end position="371"/>
    </location>
</feature>
<dbReference type="GeneTree" id="ENSGT01140000282530"/>
<evidence type="ECO:0000256" key="8">
    <source>
        <dbReference type="ARBA" id="ARBA00023170"/>
    </source>
</evidence>
<evidence type="ECO:0000256" key="4">
    <source>
        <dbReference type="ARBA" id="ARBA00022692"/>
    </source>
</evidence>
<evidence type="ECO:0000256" key="2">
    <source>
        <dbReference type="ARBA" id="ARBA00004651"/>
    </source>
</evidence>
<dbReference type="PRINTS" id="PR00237">
    <property type="entry name" value="GPCRRHODOPSN"/>
</dbReference>
<accession>A0A8C5AUH2</accession>
<dbReference type="AlphaFoldDB" id="A0A8C5AUH2"/>
<dbReference type="PROSITE" id="PS00237">
    <property type="entry name" value="G_PROTEIN_RECEP_F1_1"/>
    <property type="match status" value="1"/>
</dbReference>
<dbReference type="InterPro" id="IPR002230">
    <property type="entry name" value="Cnbnoid_rcpt"/>
</dbReference>
<evidence type="ECO:0000259" key="15">
    <source>
        <dbReference type="PROSITE" id="PS50262"/>
    </source>
</evidence>
<dbReference type="GO" id="GO:0004949">
    <property type="term" value="F:cannabinoid receptor activity"/>
    <property type="evidence" value="ECO:0007669"/>
    <property type="project" value="InterPro"/>
</dbReference>
<keyword evidence="10 12" id="KW-0807">Transducer</keyword>
<evidence type="ECO:0000256" key="11">
    <source>
        <dbReference type="ARBA" id="ARBA00023273"/>
    </source>
</evidence>
<dbReference type="GO" id="GO:0005886">
    <property type="term" value="C:plasma membrane"/>
    <property type="evidence" value="ECO:0007669"/>
    <property type="project" value="UniProtKB-SubCell"/>
</dbReference>
<comment type="subcellular location">
    <subcellularLocation>
        <location evidence="2">Cell membrane</location>
        <topology evidence="2">Multi-pass membrane protein</topology>
    </subcellularLocation>
    <subcellularLocation>
        <location evidence="1">Cell projection</location>
        <location evidence="1">Neuron projection</location>
    </subcellularLocation>
</comment>
<evidence type="ECO:0000313" key="16">
    <source>
        <dbReference type="Ensembl" id="ENSGMOP00000036501.1"/>
    </source>
</evidence>
<evidence type="ECO:0000313" key="17">
    <source>
        <dbReference type="Proteomes" id="UP000694546"/>
    </source>
</evidence>
<dbReference type="InterPro" id="IPR000276">
    <property type="entry name" value="GPCR_Rhodpsn"/>
</dbReference>
<dbReference type="OMA" id="PYVDHHY"/>
<keyword evidence="17" id="KW-1185">Reference proteome</keyword>
<dbReference type="PANTHER" id="PTHR22750">
    <property type="entry name" value="G-PROTEIN COUPLED RECEPTOR"/>
    <property type="match status" value="1"/>
</dbReference>
<evidence type="ECO:0000256" key="6">
    <source>
        <dbReference type="ARBA" id="ARBA00023040"/>
    </source>
</evidence>
<keyword evidence="8 12" id="KW-0675">Receptor</keyword>
<reference evidence="16" key="1">
    <citation type="submission" date="2025-08" db="UniProtKB">
        <authorList>
            <consortium name="Ensembl"/>
        </authorList>
    </citation>
    <scope>IDENTIFICATION</scope>
</reference>
<dbReference type="GO" id="GO:0043005">
    <property type="term" value="C:neuron projection"/>
    <property type="evidence" value="ECO:0007669"/>
    <property type="project" value="UniProtKB-SubCell"/>
</dbReference>
<keyword evidence="7 14" id="KW-0472">Membrane</keyword>
<dbReference type="Pfam" id="PF00001">
    <property type="entry name" value="7tm_1"/>
    <property type="match status" value="1"/>
</dbReference>
<feature type="transmembrane region" description="Helical" evidence="14">
    <location>
        <begin position="119"/>
        <end position="138"/>
    </location>
</feature>
<reference evidence="16" key="2">
    <citation type="submission" date="2025-09" db="UniProtKB">
        <authorList>
            <consortium name="Ensembl"/>
        </authorList>
    </citation>
    <scope>IDENTIFICATION</scope>
</reference>
<dbReference type="PRINTS" id="PR00362">
    <property type="entry name" value="CANNABINOIDR"/>
</dbReference>
<evidence type="ECO:0000256" key="10">
    <source>
        <dbReference type="ARBA" id="ARBA00023224"/>
    </source>
</evidence>
<feature type="transmembrane region" description="Helical" evidence="14">
    <location>
        <begin position="159"/>
        <end position="180"/>
    </location>
</feature>
<feature type="transmembrane region" description="Helical" evidence="14">
    <location>
        <begin position="79"/>
        <end position="99"/>
    </location>
</feature>
<feature type="transmembrane region" description="Helical" evidence="14">
    <location>
        <begin position="44"/>
        <end position="67"/>
    </location>
</feature>
<name>A0A8C5AUH2_GADMO</name>
<feature type="region of interest" description="Disordered" evidence="13">
    <location>
        <begin position="339"/>
        <end position="413"/>
    </location>
</feature>
<proteinExistence type="inferred from homology"/>
<dbReference type="OrthoDB" id="10011551at2759"/>
<dbReference type="SUPFAM" id="SSF81321">
    <property type="entry name" value="Family A G protein-coupled receptor-like"/>
    <property type="match status" value="1"/>
</dbReference>
<keyword evidence="4 12" id="KW-0812">Transmembrane</keyword>
<evidence type="ECO:0000256" key="12">
    <source>
        <dbReference type="RuleBase" id="RU000688"/>
    </source>
</evidence>
<organism evidence="16 17">
    <name type="scientific">Gadus morhua</name>
    <name type="common">Atlantic cod</name>
    <dbReference type="NCBI Taxonomy" id="8049"/>
    <lineage>
        <taxon>Eukaryota</taxon>
        <taxon>Metazoa</taxon>
        <taxon>Chordata</taxon>
        <taxon>Craniata</taxon>
        <taxon>Vertebrata</taxon>
        <taxon>Euteleostomi</taxon>
        <taxon>Actinopterygii</taxon>
        <taxon>Neopterygii</taxon>
        <taxon>Teleostei</taxon>
        <taxon>Neoteleostei</taxon>
        <taxon>Acanthomorphata</taxon>
        <taxon>Zeiogadaria</taxon>
        <taxon>Gadariae</taxon>
        <taxon>Gadiformes</taxon>
        <taxon>Gadoidei</taxon>
        <taxon>Gadidae</taxon>
        <taxon>Gadus</taxon>
    </lineage>
</organism>
<dbReference type="Gene3D" id="1.20.1070.10">
    <property type="entry name" value="Rhodopsin 7-helix transmembrane proteins"/>
    <property type="match status" value="1"/>
</dbReference>
<dbReference type="Ensembl" id="ENSGMOT00000052212.1">
    <property type="protein sequence ID" value="ENSGMOP00000036501.1"/>
    <property type="gene ID" value="ENSGMOG00000036719.1"/>
</dbReference>
<feature type="compositionally biased region" description="Gly residues" evidence="13">
    <location>
        <begin position="376"/>
        <end position="395"/>
    </location>
</feature>
<keyword evidence="6 12" id="KW-0297">G-protein coupled receptor</keyword>
<evidence type="ECO:0000256" key="13">
    <source>
        <dbReference type="SAM" id="MobiDB-lite"/>
    </source>
</evidence>
<protein>
    <submittedName>
        <fullName evidence="16">Cannabinoid receptor 2</fullName>
    </submittedName>
</protein>
<dbReference type="Proteomes" id="UP000694546">
    <property type="component" value="Chromosome 6"/>
</dbReference>